<dbReference type="OrthoDB" id="106623at2759"/>
<dbReference type="EMBL" id="HG001737">
    <property type="protein sequence ID" value="CDF35618.1"/>
    <property type="molecule type" value="Genomic_DNA"/>
</dbReference>
<dbReference type="AlphaFoldDB" id="R7QCX4"/>
<dbReference type="Gramene" id="CDF35618">
    <property type="protein sequence ID" value="CDF35618"/>
    <property type="gene ID" value="CHC_T00004071001"/>
</dbReference>
<dbReference type="Gene3D" id="3.40.50.300">
    <property type="entry name" value="P-loop containing nucleotide triphosphate hydrolases"/>
    <property type="match status" value="1"/>
</dbReference>
<dbReference type="SUPFAM" id="SSF53271">
    <property type="entry name" value="PRTase-like"/>
    <property type="match status" value="1"/>
</dbReference>
<sequence length="477" mass="51958">MLGPSGPPARAAKPTLPPSLPPLPPPVVTPSPSSPLPRASDAVLTAGCQHHTPPLKPLARLIDSRSQSPHPPHHAPVGPFIIGVTGGSASGKTTVCEKIIHGLGDQRCVLVSLDWFYHGLPDGVLPGTYNFDHPDAFDFEALGSTLESMKTRQPVTVPKYDFARHSRVEDNAADLDAADVIIVEGILTFYDPLIRNLMHMKIFVDEDADICLSRRITRDVKSRGRSVESILAQYTRFVKPAFERFILPTKRYADIVVPRGGDNLVAIDLIIKHIALKIRQEDLRKVFSNLVVMSDSYQSRGLHTISLGLLPFQRRTVTTPSGKKFCGVGFVQGLAGVSLMPNGETMESSLRDVCNTVRIGKMLMAEGGEKGVSYECLPEEIEDKYILVLDPVLDSGEACEMALARLMELGCREDRVLVLSLIVSPQAVTRICARFTKVQLVVSAIDKGIDADGRVYPGAGDFGTRYYGADTIWGGAR</sequence>
<dbReference type="UniPathway" id="UPA00574">
    <property type="reaction ID" value="UER00637"/>
</dbReference>
<dbReference type="EC" id="2.7.1.48" evidence="3"/>
<dbReference type="CDD" id="cd02023">
    <property type="entry name" value="UMPK"/>
    <property type="match status" value="1"/>
</dbReference>
<dbReference type="GeneID" id="17323154"/>
<dbReference type="GO" id="GO:0044206">
    <property type="term" value="P:UMP salvage"/>
    <property type="evidence" value="ECO:0007669"/>
    <property type="project" value="UniProtKB-UniPathway"/>
</dbReference>
<evidence type="ECO:0000259" key="8">
    <source>
        <dbReference type="Pfam" id="PF00485"/>
    </source>
</evidence>
<evidence type="ECO:0000256" key="2">
    <source>
        <dbReference type="ARBA" id="ARBA00004784"/>
    </source>
</evidence>
<dbReference type="PANTHER" id="PTHR10285">
    <property type="entry name" value="URIDINE KINASE"/>
    <property type="match status" value="1"/>
</dbReference>
<evidence type="ECO:0000256" key="6">
    <source>
        <dbReference type="ARBA" id="ARBA00022777"/>
    </source>
</evidence>
<protein>
    <recommendedName>
        <fullName evidence="3">uridine/cytidine kinase</fullName>
        <ecNumber evidence="3">2.7.1.48</ecNumber>
    </recommendedName>
</protein>
<dbReference type="Gene3D" id="3.40.50.2020">
    <property type="match status" value="1"/>
</dbReference>
<proteinExistence type="predicted"/>
<dbReference type="InterPro" id="IPR027417">
    <property type="entry name" value="P-loop_NTPase"/>
</dbReference>
<evidence type="ECO:0000256" key="7">
    <source>
        <dbReference type="SAM" id="MobiDB-lite"/>
    </source>
</evidence>
<dbReference type="InterPro" id="IPR006083">
    <property type="entry name" value="PRK/URK"/>
</dbReference>
<organism evidence="10 11">
    <name type="scientific">Chondrus crispus</name>
    <name type="common">Carrageen Irish moss</name>
    <name type="synonym">Polymorpha crispa</name>
    <dbReference type="NCBI Taxonomy" id="2769"/>
    <lineage>
        <taxon>Eukaryota</taxon>
        <taxon>Rhodophyta</taxon>
        <taxon>Florideophyceae</taxon>
        <taxon>Rhodymeniophycidae</taxon>
        <taxon>Gigartinales</taxon>
        <taxon>Gigartinaceae</taxon>
        <taxon>Chondrus</taxon>
    </lineage>
</organism>
<evidence type="ECO:0000256" key="3">
    <source>
        <dbReference type="ARBA" id="ARBA00012137"/>
    </source>
</evidence>
<feature type="domain" description="Phosphoribosyltransferase" evidence="9">
    <location>
        <begin position="302"/>
        <end position="468"/>
    </location>
</feature>
<dbReference type="SUPFAM" id="SSF52540">
    <property type="entry name" value="P-loop containing nucleoside triphosphate hydrolases"/>
    <property type="match status" value="1"/>
</dbReference>
<keyword evidence="4" id="KW-0808">Transferase</keyword>
<feature type="region of interest" description="Disordered" evidence="7">
    <location>
        <begin position="1"/>
        <end position="40"/>
    </location>
</feature>
<dbReference type="RefSeq" id="XP_005715437.1">
    <property type="nucleotide sequence ID" value="XM_005715380.1"/>
</dbReference>
<comment type="pathway">
    <text evidence="2">Pyrimidine metabolism; CTP biosynthesis via salvage pathway; CTP from cytidine: step 1/3.</text>
</comment>
<dbReference type="FunFam" id="3.40.50.300:FF:000339">
    <property type="entry name" value="Uridine kinase"/>
    <property type="match status" value="1"/>
</dbReference>
<reference evidence="11" key="1">
    <citation type="journal article" date="2013" name="Proc. Natl. Acad. Sci. U.S.A.">
        <title>Genome structure and metabolic features in the red seaweed Chondrus crispus shed light on evolution of the Archaeplastida.</title>
        <authorList>
            <person name="Collen J."/>
            <person name="Porcel B."/>
            <person name="Carre W."/>
            <person name="Ball S.G."/>
            <person name="Chaparro C."/>
            <person name="Tonon T."/>
            <person name="Barbeyron T."/>
            <person name="Michel G."/>
            <person name="Noel B."/>
            <person name="Valentin K."/>
            <person name="Elias M."/>
            <person name="Artiguenave F."/>
            <person name="Arun A."/>
            <person name="Aury J.M."/>
            <person name="Barbosa-Neto J.F."/>
            <person name="Bothwell J.H."/>
            <person name="Bouget F.Y."/>
            <person name="Brillet L."/>
            <person name="Cabello-Hurtado F."/>
            <person name="Capella-Gutierrez S."/>
            <person name="Charrier B."/>
            <person name="Cladiere L."/>
            <person name="Cock J.M."/>
            <person name="Coelho S.M."/>
            <person name="Colleoni C."/>
            <person name="Czjzek M."/>
            <person name="Da Silva C."/>
            <person name="Delage L."/>
            <person name="Denoeud F."/>
            <person name="Deschamps P."/>
            <person name="Dittami S.M."/>
            <person name="Gabaldon T."/>
            <person name="Gachon C.M."/>
            <person name="Groisillier A."/>
            <person name="Herve C."/>
            <person name="Jabbari K."/>
            <person name="Katinka M."/>
            <person name="Kloareg B."/>
            <person name="Kowalczyk N."/>
            <person name="Labadie K."/>
            <person name="Leblanc C."/>
            <person name="Lopez P.J."/>
            <person name="McLachlan D.H."/>
            <person name="Meslet-Cladiere L."/>
            <person name="Moustafa A."/>
            <person name="Nehr Z."/>
            <person name="Nyvall Collen P."/>
            <person name="Panaud O."/>
            <person name="Partensky F."/>
            <person name="Poulain J."/>
            <person name="Rensing S.A."/>
            <person name="Rousvoal S."/>
            <person name="Samson G."/>
            <person name="Symeonidi A."/>
            <person name="Weissenbach J."/>
            <person name="Zambounis A."/>
            <person name="Wincker P."/>
            <person name="Boyen C."/>
        </authorList>
    </citation>
    <scope>NUCLEOTIDE SEQUENCE [LARGE SCALE GENOMIC DNA]</scope>
    <source>
        <strain evidence="11">cv. Stackhouse</strain>
    </source>
</reference>
<dbReference type="CDD" id="cd06223">
    <property type="entry name" value="PRTases_typeI"/>
    <property type="match status" value="1"/>
</dbReference>
<dbReference type="InterPro" id="IPR000764">
    <property type="entry name" value="Uridine_kinase-like"/>
</dbReference>
<dbReference type="KEGG" id="ccp:CHC_T00004071001"/>
<evidence type="ECO:0000256" key="5">
    <source>
        <dbReference type="ARBA" id="ARBA00022741"/>
    </source>
</evidence>
<dbReference type="InterPro" id="IPR029057">
    <property type="entry name" value="PRTase-like"/>
</dbReference>
<keyword evidence="5" id="KW-0547">Nucleotide-binding</keyword>
<dbReference type="OMA" id="EPQLHCE"/>
<dbReference type="Pfam" id="PF14681">
    <property type="entry name" value="UPRTase"/>
    <property type="match status" value="1"/>
</dbReference>
<dbReference type="Proteomes" id="UP000012073">
    <property type="component" value="Unassembled WGS sequence"/>
</dbReference>
<dbReference type="PhylomeDB" id="R7QCX4"/>
<dbReference type="PRINTS" id="PR00988">
    <property type="entry name" value="URIDINKINASE"/>
</dbReference>
<accession>R7QCX4</accession>
<evidence type="ECO:0000313" key="11">
    <source>
        <dbReference type="Proteomes" id="UP000012073"/>
    </source>
</evidence>
<feature type="compositionally biased region" description="Pro residues" evidence="7">
    <location>
        <begin position="15"/>
        <end position="35"/>
    </location>
</feature>
<evidence type="ECO:0000256" key="4">
    <source>
        <dbReference type="ARBA" id="ARBA00022679"/>
    </source>
</evidence>
<name>R7QCX4_CHOCR</name>
<dbReference type="InterPro" id="IPR000836">
    <property type="entry name" value="PRTase_dom"/>
</dbReference>
<comment type="pathway">
    <text evidence="1">Pyrimidine metabolism; UMP biosynthesis via salvage pathway; UMP from uridine: step 1/1.</text>
</comment>
<dbReference type="STRING" id="2769.R7QCX4"/>
<dbReference type="GO" id="GO:0005524">
    <property type="term" value="F:ATP binding"/>
    <property type="evidence" value="ECO:0007669"/>
    <property type="project" value="InterPro"/>
</dbReference>
<gene>
    <name evidence="10" type="ORF">CHC_T00004071001</name>
</gene>
<evidence type="ECO:0000313" key="10">
    <source>
        <dbReference type="EMBL" id="CDF35618.1"/>
    </source>
</evidence>
<evidence type="ECO:0000256" key="1">
    <source>
        <dbReference type="ARBA" id="ARBA00004690"/>
    </source>
</evidence>
<dbReference type="GO" id="GO:0004849">
    <property type="term" value="F:uridine kinase activity"/>
    <property type="evidence" value="ECO:0007669"/>
    <property type="project" value="UniProtKB-EC"/>
</dbReference>
<evidence type="ECO:0000259" key="9">
    <source>
        <dbReference type="Pfam" id="PF14681"/>
    </source>
</evidence>
<keyword evidence="11" id="KW-1185">Reference proteome</keyword>
<dbReference type="NCBIfam" id="NF004018">
    <property type="entry name" value="PRK05480.1"/>
    <property type="match status" value="1"/>
</dbReference>
<keyword evidence="6" id="KW-0418">Kinase</keyword>
<feature type="domain" description="Phosphoribulokinase/uridine kinase" evidence="8">
    <location>
        <begin position="81"/>
        <end position="266"/>
    </location>
</feature>
<dbReference type="Pfam" id="PF00485">
    <property type="entry name" value="PRK"/>
    <property type="match status" value="1"/>
</dbReference>